<name>A0A059WD67_STRNR</name>
<reference evidence="1 2" key="1">
    <citation type="journal article" date="2019" name="Microbiol. Resour. Announc.">
        <title>Draft Genome Sequence of the Most Traditional epsilon-Poly-l-Lysine Producer, Streptomyces albulus NBRC14147.</title>
        <authorList>
            <person name="Yamanaka K."/>
            <person name="Hamano Y."/>
        </authorList>
    </citation>
    <scope>NUCLEOTIDE SEQUENCE [LARGE SCALE GENOMIC DNA]</scope>
    <source>
        <strain evidence="1 2">NBRC 14147</strain>
    </source>
</reference>
<protein>
    <submittedName>
        <fullName evidence="1">Uncharacterized protein</fullName>
    </submittedName>
</protein>
<dbReference type="Proteomes" id="UP000288351">
    <property type="component" value="Unassembled WGS sequence"/>
</dbReference>
<evidence type="ECO:0000313" key="1">
    <source>
        <dbReference type="EMBL" id="GCB95418.1"/>
    </source>
</evidence>
<gene>
    <name evidence="1" type="ORF">SALB_08222</name>
</gene>
<dbReference type="STRING" id="68570.DC74_7257"/>
<proteinExistence type="predicted"/>
<accession>A0A059WD67</accession>
<comment type="caution">
    <text evidence="1">The sequence shown here is derived from an EMBL/GenBank/DDBJ whole genome shotgun (WGS) entry which is preliminary data.</text>
</comment>
<dbReference type="AlphaFoldDB" id="A0A059WD67"/>
<dbReference type="eggNOG" id="ENOG502ZY04">
    <property type="taxonomic scope" value="Bacteria"/>
</dbReference>
<sequence>MGEYASSDAAATLARAEELGSVVRRGTRWFAWYQVVFGCGAGLQLLIVGLLKPPYAASFSGVLFGTVMAGLGVYAGRQPVVRRGFGKRIAITVGAWALLYAAVLVPGFICFQGAAAWWMPGAVAVALPGLIGGYLEARR</sequence>
<evidence type="ECO:0000313" key="2">
    <source>
        <dbReference type="Proteomes" id="UP000288351"/>
    </source>
</evidence>
<dbReference type="RefSeq" id="WP_016578834.1">
    <property type="nucleotide sequence ID" value="NZ_BHXC01000007.1"/>
</dbReference>
<organism evidence="1 2">
    <name type="scientific">Streptomyces noursei</name>
    <name type="common">Streptomyces albulus</name>
    <dbReference type="NCBI Taxonomy" id="1971"/>
    <lineage>
        <taxon>Bacteria</taxon>
        <taxon>Bacillati</taxon>
        <taxon>Actinomycetota</taxon>
        <taxon>Actinomycetes</taxon>
        <taxon>Kitasatosporales</taxon>
        <taxon>Streptomycetaceae</taxon>
        <taxon>Streptomyces</taxon>
    </lineage>
</organism>
<dbReference type="EMBL" id="BHXC01000007">
    <property type="protein sequence ID" value="GCB95418.1"/>
    <property type="molecule type" value="Genomic_DNA"/>
</dbReference>